<accession>A0A1K0H9A5</accession>
<evidence type="ECO:0000313" key="3">
    <source>
        <dbReference type="Proteomes" id="UP000179920"/>
    </source>
</evidence>
<feature type="region of interest" description="Disordered" evidence="1">
    <location>
        <begin position="193"/>
        <end position="276"/>
    </location>
</feature>
<dbReference type="Proteomes" id="UP000179920">
    <property type="component" value="Chromosome XV"/>
</dbReference>
<protein>
    <submittedName>
        <fullName evidence="2">Uncharacterized protein</fullName>
    </submittedName>
</protein>
<evidence type="ECO:0000313" key="2">
    <source>
        <dbReference type="EMBL" id="SAM84669.1"/>
    </source>
</evidence>
<feature type="compositionally biased region" description="Polar residues" evidence="1">
    <location>
        <begin position="54"/>
        <end position="76"/>
    </location>
</feature>
<dbReference type="AlphaFoldDB" id="A0A1K0H9A5"/>
<feature type="compositionally biased region" description="Low complexity" evidence="1">
    <location>
        <begin position="16"/>
        <end position="53"/>
    </location>
</feature>
<name>A0A1K0H9A5_9BASI</name>
<sequence length="373" mass="40387">MPAQSKLDGSCQPHPSATSSTSTGAESTQPATSPTSPLSSSTPGPNTTTSASSLPHQASTHPTRISAAHSCQASTHGSSLDNTDHIAYFNWSPSDINHLVDIIYNNDQYQHVLLPRCLTAEQEKGLKTNKDIICSQIWQELFPDESTVGDAGQVKTKICWLTEQYNNIKKTILQQTSAGVLLQDLDHNSSDYATSTPAAASSSSNSPFSSSSNLSSIGPTPFTITPIDTPTCQHSASTAFGADEVDNGDGGSVFQSPATGTTSKKSRPSPSKSKQEELLEIVWACTQDMLQERIKVEEECTKREEMHIQFAREESERQERMQTEECGWLMEMVQMMNPNLPFGNITGSSQSNLDLDPLVCGMDQQDNSDSACE</sequence>
<proteinExistence type="predicted"/>
<gene>
    <name evidence="2" type="ORF">UBRO_20841</name>
</gene>
<organism evidence="2 3">
    <name type="scientific">Ustilago bromivora</name>
    <dbReference type="NCBI Taxonomy" id="307758"/>
    <lineage>
        <taxon>Eukaryota</taxon>
        <taxon>Fungi</taxon>
        <taxon>Dikarya</taxon>
        <taxon>Basidiomycota</taxon>
        <taxon>Ustilaginomycotina</taxon>
        <taxon>Ustilaginomycetes</taxon>
        <taxon>Ustilaginales</taxon>
        <taxon>Ustilaginaceae</taxon>
        <taxon>Ustilago</taxon>
    </lineage>
</organism>
<evidence type="ECO:0000256" key="1">
    <source>
        <dbReference type="SAM" id="MobiDB-lite"/>
    </source>
</evidence>
<feature type="compositionally biased region" description="Low complexity" evidence="1">
    <location>
        <begin position="193"/>
        <end position="231"/>
    </location>
</feature>
<dbReference type="EMBL" id="LT558131">
    <property type="protein sequence ID" value="SAM84669.1"/>
    <property type="molecule type" value="Genomic_DNA"/>
</dbReference>
<feature type="compositionally biased region" description="Polar residues" evidence="1">
    <location>
        <begin position="253"/>
        <end position="262"/>
    </location>
</feature>
<feature type="region of interest" description="Disordered" evidence="1">
    <location>
        <begin position="1"/>
        <end position="76"/>
    </location>
</feature>
<reference evidence="3" key="1">
    <citation type="submission" date="2016-04" db="EMBL/GenBank/DDBJ databases">
        <authorList>
            <person name="Guldener U."/>
            <person name="Guldener U."/>
        </authorList>
    </citation>
    <scope>NUCLEOTIDE SEQUENCE [LARGE SCALE GENOMIC DNA]</scope>
    <source>
        <strain evidence="3">UB2112</strain>
    </source>
</reference>